<gene>
    <name evidence="2" type="ORF">HCZ30_15460</name>
</gene>
<dbReference type="InterPro" id="IPR009506">
    <property type="entry name" value="YjiS-like"/>
</dbReference>
<name>A0ABX0W4I3_9RHOB</name>
<evidence type="ECO:0000259" key="1">
    <source>
        <dbReference type="Pfam" id="PF06568"/>
    </source>
</evidence>
<feature type="domain" description="YjiS-like" evidence="1">
    <location>
        <begin position="28"/>
        <end position="58"/>
    </location>
</feature>
<reference evidence="2 3" key="1">
    <citation type="submission" date="2020-03" db="EMBL/GenBank/DDBJ databases">
        <title>Bacterial isolates of synthetic phycosphere.</title>
        <authorList>
            <person name="Fu H."/>
            <person name="Moran M.A."/>
        </authorList>
    </citation>
    <scope>NUCLEOTIDE SEQUENCE [LARGE SCALE GENOMIC DNA]</scope>
    <source>
        <strain evidence="2 3">HF1</strain>
    </source>
</reference>
<organism evidence="2 3">
    <name type="scientific">Marivivens donghaensis</name>
    <dbReference type="NCBI Taxonomy" id="1699413"/>
    <lineage>
        <taxon>Bacteria</taxon>
        <taxon>Pseudomonadati</taxon>
        <taxon>Pseudomonadota</taxon>
        <taxon>Alphaproteobacteria</taxon>
        <taxon>Rhodobacterales</taxon>
        <taxon>Paracoccaceae</taxon>
        <taxon>Marivivens group</taxon>
        <taxon>Marivivens</taxon>
    </lineage>
</organism>
<evidence type="ECO:0000313" key="2">
    <source>
        <dbReference type="EMBL" id="NIY73827.1"/>
    </source>
</evidence>
<dbReference type="EMBL" id="JAATOP010000014">
    <property type="protein sequence ID" value="NIY73827.1"/>
    <property type="molecule type" value="Genomic_DNA"/>
</dbReference>
<proteinExistence type="predicted"/>
<dbReference type="RefSeq" id="WP_167639213.1">
    <property type="nucleotide sequence ID" value="NZ_JAATOP010000014.1"/>
</dbReference>
<keyword evidence="3" id="KW-1185">Reference proteome</keyword>
<evidence type="ECO:0000313" key="3">
    <source>
        <dbReference type="Proteomes" id="UP000709466"/>
    </source>
</evidence>
<dbReference type="Pfam" id="PF06568">
    <property type="entry name" value="YjiS-like"/>
    <property type="match status" value="1"/>
</dbReference>
<sequence>MATTYNTEMQNRSGMFAGLVSAVRGFEARRSVYNRTLMELNALNDRELADIGIHRSMIAQVAKEAARQTN</sequence>
<accession>A0ABX0W4I3</accession>
<dbReference type="Proteomes" id="UP000709466">
    <property type="component" value="Unassembled WGS sequence"/>
</dbReference>
<comment type="caution">
    <text evidence="2">The sequence shown here is derived from an EMBL/GenBank/DDBJ whole genome shotgun (WGS) entry which is preliminary data.</text>
</comment>
<protein>
    <submittedName>
        <fullName evidence="2">DUF1127 domain-containing protein</fullName>
    </submittedName>
</protein>